<reference evidence="3 4" key="1">
    <citation type="submission" date="2017-06" db="EMBL/GenBank/DDBJ databases">
        <authorList>
            <person name="Kim H.J."/>
            <person name="Triplett B.A."/>
        </authorList>
    </citation>
    <scope>NUCLEOTIDE SEQUENCE [LARGE SCALE GENOMIC DNA]</scope>
    <source>
        <strain evidence="3 4">DSM 14713</strain>
    </source>
</reference>
<dbReference type="GO" id="GO:0003677">
    <property type="term" value="F:DNA binding"/>
    <property type="evidence" value="ECO:0007669"/>
    <property type="project" value="InterPro"/>
</dbReference>
<dbReference type="CDD" id="cd18032">
    <property type="entry name" value="DEXHc_RE_I_III_res"/>
    <property type="match status" value="1"/>
</dbReference>
<dbReference type="PROSITE" id="PS51194">
    <property type="entry name" value="HELICASE_CTER"/>
    <property type="match status" value="1"/>
</dbReference>
<evidence type="ECO:0000313" key="3">
    <source>
        <dbReference type="EMBL" id="ATB32068.1"/>
    </source>
</evidence>
<dbReference type="Gene3D" id="3.40.50.300">
    <property type="entry name" value="P-loop containing nucleotide triphosphate hydrolases"/>
    <property type="match status" value="2"/>
</dbReference>
<dbReference type="AlphaFoldDB" id="A0A250ILB9"/>
<dbReference type="RefSeq" id="WP_095980312.1">
    <property type="nucleotide sequence ID" value="NZ_CP022163.1"/>
</dbReference>
<dbReference type="InterPro" id="IPR025202">
    <property type="entry name" value="PLD-like_dom"/>
</dbReference>
<dbReference type="KEGG" id="mbd:MEBOL_005544"/>
<dbReference type="Pfam" id="PF11907">
    <property type="entry name" value="DUF3427"/>
    <property type="match status" value="1"/>
</dbReference>
<gene>
    <name evidence="3" type="ORF">MEBOL_005544</name>
</gene>
<dbReference type="PANTHER" id="PTHR47962:SF7">
    <property type="entry name" value="MITOCHONDRIAL ATP-DEPENDENT HELICASE IRC3-RELATED"/>
    <property type="match status" value="1"/>
</dbReference>
<keyword evidence="4" id="KW-1185">Reference proteome</keyword>
<sequence length="1033" mass="116358">MSRKLVPGIYEQLITVPLEQQLHNIPSELVHREELDGEDAEVLLARHVHGEVRRALRMVKGGDEKAGIARQVALVNRLLAQLHRDAGLEFEAEIAGTHEVLLALMQRPEVPAPPTPPKRPEIPLSASALLVNGSTQPRIGTELLHELDSADAVDLLCAFVKWQGFRVLEPGLRTLREKGCRLRVLTTTYMGATDRRALDALVSLGAEVRVSYETRTTRLHAKAWLFHRPTGFSTAYIGSSNLSRSALLDGLEWNVRVAAAEQPHIVETFRATFDAYWEDASFEAYEPARDAPRFDRAIAVERGQEGEVEIVGLEVRPFEHQRAMLERLDAERTLHGRWKNLVVAATGTGKTVLAALDFGRLHKQGRVKSLLFVAHRDTILKQSLHTFRSVLRDGSFGELYVGGDRPTAWRHVFASVQSLAHMDLSQLSSDRFDMVVVDEFHHAMADTYVRLLSHLSPKVLVGLTATPERMDGQDVKQWFDGRIAVELRLWEALDRGLLCPFQYFGVHDDVDVSHVAWKRGGYDLGELSQVYTGNQLRAQKVLEEVRQRIADVGQMRALGFCVSIAHAEFMARQFCEHGIPAAAISARTQAEGRNKALRALRQGCVNALFAVDLFNEGLDIPEVNTVLFLRPTESATIFLQQLGRGLRHSDDKPCLTVLDFIGQQHSRFRFDTRFRALTGASRRELERQVEQGFPYLPSGCHIALDRVATKLVLNNVRQALNVGWRGLVAELRGLGNIGLASFLRETGIELEDLYRGNKRGWAGLKRDAGLADSEAGPHDAKLASAIGRLLHMDDAERLPFYQSMLNHPTPPRIKSLSPREHRLLCMFHFALWGANEPLARLELCLGQLWSEPGRRKELQEILPLLSERRERVTLPLDSARVPLQIHGHYSRDEALAAFGVDKPASVRQGVKWVEAEQADLLFVTLRKTERHYSPTTRYRDYAISSRLFHWESQNATRETSKTGQRYIHHTERSSSVHLFIREAKEGLLGASPYLYAGTARYVQHEGEQPMAIIWRLDHELPPDMLDRARVVAA</sequence>
<dbReference type="InterPro" id="IPR001650">
    <property type="entry name" value="Helicase_C-like"/>
</dbReference>
<feature type="domain" description="Helicase ATP-binding" evidence="1">
    <location>
        <begin position="331"/>
        <end position="485"/>
    </location>
</feature>
<dbReference type="Proteomes" id="UP000217289">
    <property type="component" value="Chromosome"/>
</dbReference>
<dbReference type="GO" id="GO:0005524">
    <property type="term" value="F:ATP binding"/>
    <property type="evidence" value="ECO:0007669"/>
    <property type="project" value="InterPro"/>
</dbReference>
<evidence type="ECO:0000259" key="1">
    <source>
        <dbReference type="PROSITE" id="PS51192"/>
    </source>
</evidence>
<dbReference type="EMBL" id="CP022163">
    <property type="protein sequence ID" value="ATB32068.1"/>
    <property type="molecule type" value="Genomic_DNA"/>
</dbReference>
<dbReference type="SUPFAM" id="SSF56024">
    <property type="entry name" value="Phospholipase D/nuclease"/>
    <property type="match status" value="1"/>
</dbReference>
<protein>
    <submittedName>
        <fullName evidence="3">Helicase</fullName>
    </submittedName>
</protein>
<dbReference type="GO" id="GO:0016887">
    <property type="term" value="F:ATP hydrolysis activity"/>
    <property type="evidence" value="ECO:0007669"/>
    <property type="project" value="TreeGrafter"/>
</dbReference>
<keyword evidence="3" id="KW-0378">Hydrolase</keyword>
<dbReference type="SMART" id="SM00490">
    <property type="entry name" value="HELICc"/>
    <property type="match status" value="1"/>
</dbReference>
<organism evidence="3 4">
    <name type="scientific">Melittangium boletus DSM 14713</name>
    <dbReference type="NCBI Taxonomy" id="1294270"/>
    <lineage>
        <taxon>Bacteria</taxon>
        <taxon>Pseudomonadati</taxon>
        <taxon>Myxococcota</taxon>
        <taxon>Myxococcia</taxon>
        <taxon>Myxococcales</taxon>
        <taxon>Cystobacterineae</taxon>
        <taxon>Archangiaceae</taxon>
        <taxon>Melittangium</taxon>
    </lineage>
</organism>
<accession>A0A250ILB9</accession>
<feature type="domain" description="Helicase C-terminal" evidence="2">
    <location>
        <begin position="544"/>
        <end position="693"/>
    </location>
</feature>
<dbReference type="SUPFAM" id="SSF52540">
    <property type="entry name" value="P-loop containing nucleoside triphosphate hydrolases"/>
    <property type="match status" value="1"/>
</dbReference>
<dbReference type="InterPro" id="IPR052511">
    <property type="entry name" value="ATP-dep_Helicase"/>
</dbReference>
<dbReference type="InterPro" id="IPR006935">
    <property type="entry name" value="Helicase/UvrB_N"/>
</dbReference>
<dbReference type="Pfam" id="PF00271">
    <property type="entry name" value="Helicase_C"/>
    <property type="match status" value="1"/>
</dbReference>
<dbReference type="InterPro" id="IPR014001">
    <property type="entry name" value="Helicase_ATP-bd"/>
</dbReference>
<dbReference type="PANTHER" id="PTHR47962">
    <property type="entry name" value="ATP-DEPENDENT HELICASE LHR-RELATED-RELATED"/>
    <property type="match status" value="1"/>
</dbReference>
<dbReference type="SMART" id="SM00487">
    <property type="entry name" value="DEXDc"/>
    <property type="match status" value="1"/>
</dbReference>
<evidence type="ECO:0000259" key="2">
    <source>
        <dbReference type="PROSITE" id="PS51194"/>
    </source>
</evidence>
<keyword evidence="3" id="KW-0547">Nucleotide-binding</keyword>
<dbReference type="CDD" id="cd09203">
    <property type="entry name" value="PLDc_N_DEXD_b1"/>
    <property type="match status" value="1"/>
</dbReference>
<dbReference type="CDD" id="cd18799">
    <property type="entry name" value="SF2_C_EcoAI-like"/>
    <property type="match status" value="1"/>
</dbReference>
<dbReference type="OrthoDB" id="9804086at2"/>
<evidence type="ECO:0000313" key="4">
    <source>
        <dbReference type="Proteomes" id="UP000217289"/>
    </source>
</evidence>
<keyword evidence="3" id="KW-0347">Helicase</keyword>
<keyword evidence="3" id="KW-0067">ATP-binding</keyword>
<dbReference type="GO" id="GO:0004386">
    <property type="term" value="F:helicase activity"/>
    <property type="evidence" value="ECO:0007669"/>
    <property type="project" value="UniProtKB-KW"/>
</dbReference>
<proteinExistence type="predicted"/>
<dbReference type="Pfam" id="PF13091">
    <property type="entry name" value="PLDc_2"/>
    <property type="match status" value="1"/>
</dbReference>
<dbReference type="Pfam" id="PF04851">
    <property type="entry name" value="ResIII"/>
    <property type="match status" value="1"/>
</dbReference>
<name>A0A250ILB9_9BACT</name>
<dbReference type="PROSITE" id="PS51192">
    <property type="entry name" value="HELICASE_ATP_BIND_1"/>
    <property type="match status" value="1"/>
</dbReference>
<dbReference type="InterPro" id="IPR021835">
    <property type="entry name" value="DUF3427"/>
</dbReference>
<dbReference type="Gene3D" id="3.30.870.10">
    <property type="entry name" value="Endonuclease Chain A"/>
    <property type="match status" value="1"/>
</dbReference>
<dbReference type="InterPro" id="IPR027417">
    <property type="entry name" value="P-loop_NTPase"/>
</dbReference>